<dbReference type="EMBL" id="SJJR01000007">
    <property type="protein sequence ID" value="TCB97338.1"/>
    <property type="molecule type" value="Genomic_DNA"/>
</dbReference>
<evidence type="ECO:0000313" key="5">
    <source>
        <dbReference type="EMBL" id="TCB97338.1"/>
    </source>
</evidence>
<comment type="caution">
    <text evidence="5">The sequence shown here is derived from an EMBL/GenBank/DDBJ whole genome shotgun (WGS) entry which is preliminary data.</text>
</comment>
<evidence type="ECO:0000313" key="6">
    <source>
        <dbReference type="Proteomes" id="UP000292274"/>
    </source>
</evidence>
<comment type="similarity">
    <text evidence="3">Belongs to the glycosyl hydrolase 5 (cellulase A) family.</text>
</comment>
<reference evidence="5 6" key="1">
    <citation type="submission" date="2019-02" db="EMBL/GenBank/DDBJ databases">
        <title>Jishengella sp. nov., isolated from a root of Zingiber montanum.</title>
        <authorList>
            <person name="Kuncharoen N."/>
            <person name="Kudo T."/>
            <person name="Masahiro Y."/>
            <person name="Ohkuma M."/>
            <person name="Tanasupawat S."/>
        </authorList>
    </citation>
    <scope>NUCLEOTIDE SEQUENCE [LARGE SCALE GENOMIC DNA]</scope>
    <source>
        <strain evidence="5 6">PLAI 1-1</strain>
    </source>
</reference>
<name>A0A4R0GPC3_9ACTN</name>
<organism evidence="5 6">
    <name type="scientific">Micromonospora zingiberis</name>
    <dbReference type="NCBI Taxonomy" id="2053011"/>
    <lineage>
        <taxon>Bacteria</taxon>
        <taxon>Bacillati</taxon>
        <taxon>Actinomycetota</taxon>
        <taxon>Actinomycetes</taxon>
        <taxon>Micromonosporales</taxon>
        <taxon>Micromonosporaceae</taxon>
        <taxon>Micromonospora</taxon>
    </lineage>
</organism>
<dbReference type="Gene3D" id="3.20.20.80">
    <property type="entry name" value="Glycosidases"/>
    <property type="match status" value="1"/>
</dbReference>
<keyword evidence="6" id="KW-1185">Reference proteome</keyword>
<dbReference type="Gene3D" id="2.80.10.50">
    <property type="match status" value="1"/>
</dbReference>
<dbReference type="GO" id="GO:0000272">
    <property type="term" value="P:polysaccharide catabolic process"/>
    <property type="evidence" value="ECO:0007669"/>
    <property type="project" value="InterPro"/>
</dbReference>
<dbReference type="SUPFAM" id="SSF50370">
    <property type="entry name" value="Ricin B-like lectins"/>
    <property type="match status" value="1"/>
</dbReference>
<evidence type="ECO:0000256" key="2">
    <source>
        <dbReference type="ARBA" id="ARBA00023295"/>
    </source>
</evidence>
<sequence>MLVAVLATAGVVVPSPGRAEASTSQFRGVNWADSRDNFVNGVLYVSGLSSSDTYTSASTVADRVVGQMYAITGANTVRMPINEPTVSSYWGTYTGAIDNALGKGKVILAYWAHSGGRPSNTTAFHQMWDTVVARYASNPNAYFEVINEPWGYNATDLNNMYYTWLNRYPNVPRGRVILDGTGFATNVVVVGNDTRLNGTLLGVHDYTMNVTPPFEDETSWANHIAGYVGQYASRTVATEWGGPMRRGVKDGVEYDPIDYSVPSGSFFADYLRGVSSYLRSTGMGSVFWPGLRDGDWYSMTSKSGSGANISLSLVNPSGLTRLRYAWGVGDGGGTYVRIRNASTSSYVDGMGSTNNGANAAGYGSSTSANQQWVVENSGTYVRIRNRATGLYLDGMGRTTNGAAVGQYASSTSANQQWTVLTAANNVRIRNRATGMYIDGMGNSSNGAVLAQYVDTGSINQQWKIIATG</sequence>
<proteinExistence type="inferred from homology"/>
<dbReference type="Pfam" id="PF14200">
    <property type="entry name" value="RicinB_lectin_2"/>
    <property type="match status" value="2"/>
</dbReference>
<dbReference type="InterPro" id="IPR035992">
    <property type="entry name" value="Ricin_B-like_lectins"/>
</dbReference>
<evidence type="ECO:0000259" key="4">
    <source>
        <dbReference type="SMART" id="SM00458"/>
    </source>
</evidence>
<dbReference type="GO" id="GO:0004553">
    <property type="term" value="F:hydrolase activity, hydrolyzing O-glycosyl compounds"/>
    <property type="evidence" value="ECO:0007669"/>
    <property type="project" value="InterPro"/>
</dbReference>
<dbReference type="PROSITE" id="PS50231">
    <property type="entry name" value="RICIN_B_LECTIN"/>
    <property type="match status" value="1"/>
</dbReference>
<dbReference type="Pfam" id="PF00150">
    <property type="entry name" value="Cellulase"/>
    <property type="match status" value="1"/>
</dbReference>
<evidence type="ECO:0000256" key="1">
    <source>
        <dbReference type="ARBA" id="ARBA00022801"/>
    </source>
</evidence>
<gene>
    <name evidence="5" type="ORF">E0H26_13085</name>
</gene>
<keyword evidence="1 3" id="KW-0378">Hydrolase</keyword>
<dbReference type="InterPro" id="IPR001547">
    <property type="entry name" value="Glyco_hydro_5"/>
</dbReference>
<protein>
    <submittedName>
        <fullName evidence="5">Carbohydrate-binding protein</fullName>
    </submittedName>
</protein>
<dbReference type="CDD" id="cd00161">
    <property type="entry name" value="beta-trefoil_Ricin-like"/>
    <property type="match status" value="1"/>
</dbReference>
<dbReference type="SUPFAM" id="SSF51445">
    <property type="entry name" value="(Trans)glycosidases"/>
    <property type="match status" value="1"/>
</dbReference>
<dbReference type="AlphaFoldDB" id="A0A4R0GPC3"/>
<keyword evidence="2 3" id="KW-0326">Glycosidase</keyword>
<dbReference type="OrthoDB" id="273314at2"/>
<evidence type="ECO:0000256" key="3">
    <source>
        <dbReference type="RuleBase" id="RU361153"/>
    </source>
</evidence>
<dbReference type="InterPro" id="IPR000772">
    <property type="entry name" value="Ricin_B_lectin"/>
</dbReference>
<feature type="domain" description="Ricin B lectin" evidence="4">
    <location>
        <begin position="333"/>
        <end position="465"/>
    </location>
</feature>
<dbReference type="Proteomes" id="UP000292274">
    <property type="component" value="Unassembled WGS sequence"/>
</dbReference>
<dbReference type="InterPro" id="IPR017853">
    <property type="entry name" value="GH"/>
</dbReference>
<accession>A0A4R0GPC3</accession>
<dbReference type="SMART" id="SM00458">
    <property type="entry name" value="RICIN"/>
    <property type="match status" value="1"/>
</dbReference>